<dbReference type="Proteomes" id="UP000095256">
    <property type="component" value="Unassembled WGS sequence"/>
</dbReference>
<reference evidence="1 2" key="1">
    <citation type="submission" date="2016-09" db="EMBL/GenBank/DDBJ databases">
        <authorList>
            <person name="Capua I."/>
            <person name="De Benedictis P."/>
            <person name="Joannis T."/>
            <person name="Lombin L.H."/>
            <person name="Cattoli G."/>
        </authorList>
    </citation>
    <scope>NUCLEOTIDE SEQUENCE [LARGE SCALE GENOMIC DNA]</scope>
    <source>
        <strain evidence="1 2">LMG 25899</strain>
    </source>
</reference>
<dbReference type="OrthoDB" id="2418231at2"/>
<dbReference type="EMBL" id="MIEK01000009">
    <property type="protein sequence ID" value="OEH83292.1"/>
    <property type="molecule type" value="Genomic_DNA"/>
</dbReference>
<proteinExistence type="predicted"/>
<sequence>MVRGKENVSSVSNVKKSPMDIFHMARKNNKAVYVYDKEEIAGVMLTVEQYEDLLQQTKKAENSSEKVEINELNQKIKDTIPMNSIISAKNLDEKLSSLGFQSKKNTEEDYAYLTMMLEITETGKIDYSLKKKEDRRNISAEVIGEQTNKIQTFDKLLVKKILLRVE</sequence>
<name>A0A1E5KZF8_9ENTE</name>
<protein>
    <submittedName>
        <fullName evidence="1">Prevent-host-death protein</fullName>
    </submittedName>
</protein>
<dbReference type="STRING" id="762845.BCR26_10195"/>
<comment type="caution">
    <text evidence="1">The sequence shown here is derived from an EMBL/GenBank/DDBJ whole genome shotgun (WGS) entry which is preliminary data.</text>
</comment>
<organism evidence="1 2">
    <name type="scientific">Enterococcus rivorum</name>
    <dbReference type="NCBI Taxonomy" id="762845"/>
    <lineage>
        <taxon>Bacteria</taxon>
        <taxon>Bacillati</taxon>
        <taxon>Bacillota</taxon>
        <taxon>Bacilli</taxon>
        <taxon>Lactobacillales</taxon>
        <taxon>Enterococcaceae</taxon>
        <taxon>Enterococcus</taxon>
    </lineage>
</organism>
<dbReference type="AlphaFoldDB" id="A0A1E5KZF8"/>
<evidence type="ECO:0000313" key="2">
    <source>
        <dbReference type="Proteomes" id="UP000095256"/>
    </source>
</evidence>
<evidence type="ECO:0000313" key="1">
    <source>
        <dbReference type="EMBL" id="OEH83292.1"/>
    </source>
</evidence>
<gene>
    <name evidence="1" type="ORF">BCR26_10195</name>
</gene>
<accession>A0A1E5KZF8</accession>
<keyword evidence="2" id="KW-1185">Reference proteome</keyword>
<dbReference type="RefSeq" id="WP_069697715.1">
    <property type="nucleotide sequence ID" value="NZ_JAGGMA010000018.1"/>
</dbReference>